<dbReference type="PaxDb" id="3055-EDP02137"/>
<sequence length="333" mass="35776">MYRANIVVAVCAFALLLSAAHAADKTVYQYVIFGDSVTDTGNVFRDGGVPDPLIYYKGRFTNGPNWVDYLNQSLSAKHKVQIFNYATGGGVACSFNLNNTRYPYARDAVNQTGNFLADLARGKVPTTKYTRRISVSWFAANDITVALSRALTSGVDAATAGRQIVSSLATCLSQHVGALAASGVREVVLLPQSPVQVAPLVPDFLRPSVAQLVDAVDAALVQAMAAVNAQLDAAPAGSPAAGAHVYLLGDSKWIGRIAPAVRPAFKYMGDRSCFTNPDSSMRITPGLADRICTDPNDYAFYDEIHPTTNFHKAYALDALLPRLQLFRLAPRDV</sequence>
<dbReference type="STRING" id="3055.A0A2K3E3X9"/>
<proteinExistence type="inferred from homology"/>
<dbReference type="PANTHER" id="PTHR45648">
    <property type="entry name" value="GDSL LIPASE/ACYLHYDROLASE FAMILY PROTEIN (AFU_ORTHOLOGUE AFUA_4G14700)"/>
    <property type="match status" value="1"/>
</dbReference>
<dbReference type="SUPFAM" id="SSF52266">
    <property type="entry name" value="SGNH hydrolase"/>
    <property type="match status" value="1"/>
</dbReference>
<organism evidence="4 5">
    <name type="scientific">Chlamydomonas reinhardtii</name>
    <name type="common">Chlamydomonas smithii</name>
    <dbReference type="NCBI Taxonomy" id="3055"/>
    <lineage>
        <taxon>Eukaryota</taxon>
        <taxon>Viridiplantae</taxon>
        <taxon>Chlorophyta</taxon>
        <taxon>core chlorophytes</taxon>
        <taxon>Chlorophyceae</taxon>
        <taxon>CS clade</taxon>
        <taxon>Chlamydomonadales</taxon>
        <taxon>Chlamydomonadaceae</taxon>
        <taxon>Chlamydomonas</taxon>
    </lineage>
</organism>
<dbReference type="RefSeq" id="XP_042927764.1">
    <property type="nucleotide sequence ID" value="XM_043060266.1"/>
</dbReference>
<evidence type="ECO:0000313" key="5">
    <source>
        <dbReference type="Proteomes" id="UP000006906"/>
    </source>
</evidence>
<dbReference type="InterPro" id="IPR036514">
    <property type="entry name" value="SGNH_hydro_sf"/>
</dbReference>
<gene>
    <name evidence="4" type="ORF">CHLRE_02g144005v5</name>
</gene>
<keyword evidence="5" id="KW-1185">Reference proteome</keyword>
<dbReference type="Gramene" id="PNW87486">
    <property type="protein sequence ID" value="PNW87486"/>
    <property type="gene ID" value="CHLRE_02g144005v5"/>
</dbReference>
<dbReference type="EMBL" id="CM008963">
    <property type="protein sequence ID" value="PNW87486.1"/>
    <property type="molecule type" value="Genomic_DNA"/>
</dbReference>
<dbReference type="Proteomes" id="UP000006906">
    <property type="component" value="Chromosome 2"/>
</dbReference>
<dbReference type="GeneID" id="5720474"/>
<dbReference type="KEGG" id="cre:CHLRE_02g144005v5"/>
<feature type="signal peptide" evidence="3">
    <location>
        <begin position="1"/>
        <end position="22"/>
    </location>
</feature>
<protein>
    <submittedName>
        <fullName evidence="4">Uncharacterized protein</fullName>
    </submittedName>
</protein>
<dbReference type="Pfam" id="PF00657">
    <property type="entry name" value="Lipase_GDSL"/>
    <property type="match status" value="1"/>
</dbReference>
<dbReference type="GO" id="GO:0016788">
    <property type="term" value="F:hydrolase activity, acting on ester bonds"/>
    <property type="evidence" value="ECO:0007669"/>
    <property type="project" value="InterPro"/>
</dbReference>
<dbReference type="ExpressionAtlas" id="A0A2K3E3X9">
    <property type="expression patterns" value="baseline and differential"/>
</dbReference>
<evidence type="ECO:0000256" key="2">
    <source>
        <dbReference type="ARBA" id="ARBA00022801"/>
    </source>
</evidence>
<evidence type="ECO:0000256" key="3">
    <source>
        <dbReference type="SAM" id="SignalP"/>
    </source>
</evidence>
<dbReference type="Gene3D" id="3.40.50.1110">
    <property type="entry name" value="SGNH hydrolase"/>
    <property type="match status" value="1"/>
</dbReference>
<dbReference type="InParanoid" id="A0A2K3E3X9"/>
<keyword evidence="2" id="KW-0378">Hydrolase</keyword>
<name>A0A2K3E3X9_CHLRE</name>
<feature type="chain" id="PRO_5014477097" evidence="3">
    <location>
        <begin position="23"/>
        <end position="333"/>
    </location>
</feature>
<keyword evidence="3" id="KW-0732">Signal</keyword>
<comment type="similarity">
    <text evidence="1">Belongs to the 'GDSL' lipolytic enzyme family.</text>
</comment>
<dbReference type="OrthoDB" id="542268at2759"/>
<evidence type="ECO:0000256" key="1">
    <source>
        <dbReference type="ARBA" id="ARBA00008668"/>
    </source>
</evidence>
<dbReference type="InterPro" id="IPR001087">
    <property type="entry name" value="GDSL"/>
</dbReference>
<dbReference type="PANTHER" id="PTHR45648:SF22">
    <property type="entry name" value="GDSL LIPASE_ACYLHYDROLASE FAMILY PROTEIN (AFU_ORTHOLOGUE AFUA_4G14700)"/>
    <property type="match status" value="1"/>
</dbReference>
<evidence type="ECO:0000313" key="4">
    <source>
        <dbReference type="EMBL" id="PNW87486.1"/>
    </source>
</evidence>
<accession>A0A2K3E3X9</accession>
<dbReference type="InterPro" id="IPR051058">
    <property type="entry name" value="GDSL_Est/Lipase"/>
</dbReference>
<dbReference type="FunCoup" id="A0A2K3E3X9">
    <property type="interactions" value="36"/>
</dbReference>
<reference evidence="4 5" key="1">
    <citation type="journal article" date="2007" name="Science">
        <title>The Chlamydomonas genome reveals the evolution of key animal and plant functions.</title>
        <authorList>
            <person name="Merchant S.S."/>
            <person name="Prochnik S.E."/>
            <person name="Vallon O."/>
            <person name="Harris E.H."/>
            <person name="Karpowicz S.J."/>
            <person name="Witman G.B."/>
            <person name="Terry A."/>
            <person name="Salamov A."/>
            <person name="Fritz-Laylin L.K."/>
            <person name="Marechal-Drouard L."/>
            <person name="Marshall W.F."/>
            <person name="Qu L.H."/>
            <person name="Nelson D.R."/>
            <person name="Sanderfoot A.A."/>
            <person name="Spalding M.H."/>
            <person name="Kapitonov V.V."/>
            <person name="Ren Q."/>
            <person name="Ferris P."/>
            <person name="Lindquist E."/>
            <person name="Shapiro H."/>
            <person name="Lucas S.M."/>
            <person name="Grimwood J."/>
            <person name="Schmutz J."/>
            <person name="Cardol P."/>
            <person name="Cerutti H."/>
            <person name="Chanfreau G."/>
            <person name="Chen C.L."/>
            <person name="Cognat V."/>
            <person name="Croft M.T."/>
            <person name="Dent R."/>
            <person name="Dutcher S."/>
            <person name="Fernandez E."/>
            <person name="Fukuzawa H."/>
            <person name="Gonzalez-Ballester D."/>
            <person name="Gonzalez-Halphen D."/>
            <person name="Hallmann A."/>
            <person name="Hanikenne M."/>
            <person name="Hippler M."/>
            <person name="Inwood W."/>
            <person name="Jabbari K."/>
            <person name="Kalanon M."/>
            <person name="Kuras R."/>
            <person name="Lefebvre P.A."/>
            <person name="Lemaire S.D."/>
            <person name="Lobanov A.V."/>
            <person name="Lohr M."/>
            <person name="Manuell A."/>
            <person name="Meier I."/>
            <person name="Mets L."/>
            <person name="Mittag M."/>
            <person name="Mittelmeier T."/>
            <person name="Moroney J.V."/>
            <person name="Moseley J."/>
            <person name="Napoli C."/>
            <person name="Nedelcu A.M."/>
            <person name="Niyogi K."/>
            <person name="Novoselov S.V."/>
            <person name="Paulsen I.T."/>
            <person name="Pazour G."/>
            <person name="Purton S."/>
            <person name="Ral J.P."/>
            <person name="Riano-Pachon D.M."/>
            <person name="Riekhof W."/>
            <person name="Rymarquis L."/>
            <person name="Schroda M."/>
            <person name="Stern D."/>
            <person name="Umen J."/>
            <person name="Willows R."/>
            <person name="Wilson N."/>
            <person name="Zimmer S.L."/>
            <person name="Allmer J."/>
            <person name="Balk J."/>
            <person name="Bisova K."/>
            <person name="Chen C.J."/>
            <person name="Elias M."/>
            <person name="Gendler K."/>
            <person name="Hauser C."/>
            <person name="Lamb M.R."/>
            <person name="Ledford H."/>
            <person name="Long J.C."/>
            <person name="Minagawa J."/>
            <person name="Page M.D."/>
            <person name="Pan J."/>
            <person name="Pootakham W."/>
            <person name="Roje S."/>
            <person name="Rose A."/>
            <person name="Stahlberg E."/>
            <person name="Terauchi A.M."/>
            <person name="Yang P."/>
            <person name="Ball S."/>
            <person name="Bowler C."/>
            <person name="Dieckmann C.L."/>
            <person name="Gladyshev V.N."/>
            <person name="Green P."/>
            <person name="Jorgensen R."/>
            <person name="Mayfield S."/>
            <person name="Mueller-Roeber B."/>
            <person name="Rajamani S."/>
            <person name="Sayre R.T."/>
            <person name="Brokstein P."/>
            <person name="Dubchak I."/>
            <person name="Goodstein D."/>
            <person name="Hornick L."/>
            <person name="Huang Y.W."/>
            <person name="Jhaveri J."/>
            <person name="Luo Y."/>
            <person name="Martinez D."/>
            <person name="Ngau W.C."/>
            <person name="Otillar B."/>
            <person name="Poliakov A."/>
            <person name="Porter A."/>
            <person name="Szajkowski L."/>
            <person name="Werner G."/>
            <person name="Zhou K."/>
            <person name="Grigoriev I.V."/>
            <person name="Rokhsar D.S."/>
            <person name="Grossman A.R."/>
        </authorList>
    </citation>
    <scope>NUCLEOTIDE SEQUENCE [LARGE SCALE GENOMIC DNA]</scope>
    <source>
        <strain evidence="5">CC-503</strain>
    </source>
</reference>
<dbReference type="AlphaFoldDB" id="A0A2K3E3X9"/>